<reference evidence="1 2" key="1">
    <citation type="submission" date="2021-04" db="EMBL/GenBank/DDBJ databases">
        <authorList>
            <person name="Huq M.A."/>
        </authorList>
    </citation>
    <scope>NUCLEOTIDE SEQUENCE [LARGE SCALE GENOMIC DNA]</scope>
    <source>
        <strain evidence="1 2">MAH-13</strain>
    </source>
</reference>
<evidence type="ECO:0000313" key="1">
    <source>
        <dbReference type="EMBL" id="MBP1474770.1"/>
    </source>
</evidence>
<dbReference type="Proteomes" id="UP000823790">
    <property type="component" value="Unassembled WGS sequence"/>
</dbReference>
<evidence type="ECO:0000313" key="2">
    <source>
        <dbReference type="Proteomes" id="UP000823790"/>
    </source>
</evidence>
<organism evidence="1 2">
    <name type="scientific">Frateuria flava</name>
    <dbReference type="NCBI Taxonomy" id="2821489"/>
    <lineage>
        <taxon>Bacteria</taxon>
        <taxon>Pseudomonadati</taxon>
        <taxon>Pseudomonadota</taxon>
        <taxon>Gammaproteobacteria</taxon>
        <taxon>Lysobacterales</taxon>
        <taxon>Rhodanobacteraceae</taxon>
        <taxon>Frateuria</taxon>
    </lineage>
</organism>
<proteinExistence type="predicted"/>
<sequence length="192" mass="21403">MGQSPASSRAPSPSGVIPAHIPLDAHHIVHIDTSKPIPFDEHSFGSYCFDTYGCKVLYNGRYDSHDPEDVKQASSASLGAKYPDDMYASWIGIRNFPRPAHVTWRSKDGQPHEAEVDIAKIFADQTVRHRVPQADLPAILKAPVYPGIILEVNDRTINVYMRAFVTTNKLQIAGNPYSSFRDDLILVHSKTY</sequence>
<gene>
    <name evidence="1" type="ORF">J7I44_10715</name>
</gene>
<accession>A0ABS4DNX7</accession>
<protein>
    <submittedName>
        <fullName evidence="1">Uncharacterized protein</fullName>
    </submittedName>
</protein>
<comment type="caution">
    <text evidence="1">The sequence shown here is derived from an EMBL/GenBank/DDBJ whole genome shotgun (WGS) entry which is preliminary data.</text>
</comment>
<name>A0ABS4DNX7_9GAMM</name>
<keyword evidence="2" id="KW-1185">Reference proteome</keyword>
<dbReference type="EMBL" id="JAGJRS010000021">
    <property type="protein sequence ID" value="MBP1474770.1"/>
    <property type="molecule type" value="Genomic_DNA"/>
</dbReference>
<dbReference type="RefSeq" id="WP_209620235.1">
    <property type="nucleotide sequence ID" value="NZ_JAGJRS010000021.1"/>
</dbReference>